<sequence length="98" mass="9454">MSTSTPFETPSKAGPPAARRPGVYMFALVAGVLLGATSLGALGTALPLPWAPVGMTLGAALILFGAAGLGGGISPGAPPEAVRTEKCGVHAGSADRAA</sequence>
<name>A0A2V5L6V5_9MICC</name>
<evidence type="ECO:0000256" key="1">
    <source>
        <dbReference type="SAM" id="MobiDB-lite"/>
    </source>
</evidence>
<gene>
    <name evidence="3" type="ORF">CVV68_13945</name>
</gene>
<dbReference type="EMBL" id="QJVD01000015">
    <property type="protein sequence ID" value="PYI66402.1"/>
    <property type="molecule type" value="Genomic_DNA"/>
</dbReference>
<feature type="transmembrane region" description="Helical" evidence="2">
    <location>
        <begin position="21"/>
        <end position="42"/>
    </location>
</feature>
<keyword evidence="2" id="KW-0812">Transmembrane</keyword>
<evidence type="ECO:0000256" key="2">
    <source>
        <dbReference type="SAM" id="Phobius"/>
    </source>
</evidence>
<keyword evidence="4" id="KW-1185">Reference proteome</keyword>
<accession>A0A2V5L6V5</accession>
<comment type="caution">
    <text evidence="3">The sequence shown here is derived from an EMBL/GenBank/DDBJ whole genome shotgun (WGS) entry which is preliminary data.</text>
</comment>
<evidence type="ECO:0000313" key="4">
    <source>
        <dbReference type="Proteomes" id="UP000247832"/>
    </source>
</evidence>
<proteinExistence type="predicted"/>
<dbReference type="Proteomes" id="UP000247832">
    <property type="component" value="Unassembled WGS sequence"/>
</dbReference>
<organism evidence="3 4">
    <name type="scientific">Arthrobacter livingstonensis</name>
    <dbReference type="NCBI Taxonomy" id="670078"/>
    <lineage>
        <taxon>Bacteria</taxon>
        <taxon>Bacillati</taxon>
        <taxon>Actinomycetota</taxon>
        <taxon>Actinomycetes</taxon>
        <taxon>Micrococcales</taxon>
        <taxon>Micrococcaceae</taxon>
        <taxon>Arthrobacter</taxon>
    </lineage>
</organism>
<dbReference type="AlphaFoldDB" id="A0A2V5L6V5"/>
<feature type="transmembrane region" description="Helical" evidence="2">
    <location>
        <begin position="48"/>
        <end position="69"/>
    </location>
</feature>
<protein>
    <submittedName>
        <fullName evidence="3">Uncharacterized protein</fullName>
    </submittedName>
</protein>
<feature type="region of interest" description="Disordered" evidence="1">
    <location>
        <begin position="79"/>
        <end position="98"/>
    </location>
</feature>
<keyword evidence="2" id="KW-0472">Membrane</keyword>
<reference evidence="3 4" key="1">
    <citation type="submission" date="2018-05" db="EMBL/GenBank/DDBJ databases">
        <title>Genetic diversity of glacier-inhabiting Cryobacterium bacteria in China and description of Cryobacterium mengkeensis sp. nov. and Arthrobacter glacialis sp. nov.</title>
        <authorList>
            <person name="Liu Q."/>
            <person name="Xin Y.-H."/>
        </authorList>
    </citation>
    <scope>NUCLEOTIDE SEQUENCE [LARGE SCALE GENOMIC DNA]</scope>
    <source>
        <strain evidence="3 4">LI2</strain>
    </source>
</reference>
<keyword evidence="2" id="KW-1133">Transmembrane helix</keyword>
<evidence type="ECO:0000313" key="3">
    <source>
        <dbReference type="EMBL" id="PYI66402.1"/>
    </source>
</evidence>
<dbReference type="RefSeq" id="WP_110501620.1">
    <property type="nucleotide sequence ID" value="NZ_QJVD01000015.1"/>
</dbReference>